<name>A0AA39YJ24_9PEZI</name>
<dbReference type="Pfam" id="PF26639">
    <property type="entry name" value="Het-6_barrel"/>
    <property type="match status" value="1"/>
</dbReference>
<dbReference type="EMBL" id="JAULSV010000002">
    <property type="protein sequence ID" value="KAK0652406.1"/>
    <property type="molecule type" value="Genomic_DNA"/>
</dbReference>
<organism evidence="1 2">
    <name type="scientific">Cercophora newfieldiana</name>
    <dbReference type="NCBI Taxonomy" id="92897"/>
    <lineage>
        <taxon>Eukaryota</taxon>
        <taxon>Fungi</taxon>
        <taxon>Dikarya</taxon>
        <taxon>Ascomycota</taxon>
        <taxon>Pezizomycotina</taxon>
        <taxon>Sordariomycetes</taxon>
        <taxon>Sordariomycetidae</taxon>
        <taxon>Sordariales</taxon>
        <taxon>Lasiosphaeriaceae</taxon>
        <taxon>Cercophora</taxon>
    </lineage>
</organism>
<evidence type="ECO:0000313" key="1">
    <source>
        <dbReference type="EMBL" id="KAK0652406.1"/>
    </source>
</evidence>
<keyword evidence="2" id="KW-1185">Reference proteome</keyword>
<evidence type="ECO:0000313" key="2">
    <source>
        <dbReference type="Proteomes" id="UP001174936"/>
    </source>
</evidence>
<proteinExistence type="predicted"/>
<dbReference type="Proteomes" id="UP001174936">
    <property type="component" value="Unassembled WGS sequence"/>
</dbReference>
<gene>
    <name evidence="1" type="ORF">B0T16DRAFT_406132</name>
</gene>
<dbReference type="AlphaFoldDB" id="A0AA39YJ24"/>
<reference evidence="1" key="1">
    <citation type="submission" date="2023-06" db="EMBL/GenBank/DDBJ databases">
        <title>Genome-scale phylogeny and comparative genomics of the fungal order Sordariales.</title>
        <authorList>
            <consortium name="Lawrence Berkeley National Laboratory"/>
            <person name="Hensen N."/>
            <person name="Bonometti L."/>
            <person name="Westerberg I."/>
            <person name="Brannstrom I.O."/>
            <person name="Guillou S."/>
            <person name="Cros-Aarteil S."/>
            <person name="Calhoun S."/>
            <person name="Haridas S."/>
            <person name="Kuo A."/>
            <person name="Mondo S."/>
            <person name="Pangilinan J."/>
            <person name="Riley R."/>
            <person name="Labutti K."/>
            <person name="Andreopoulos B."/>
            <person name="Lipzen A."/>
            <person name="Chen C."/>
            <person name="Yanf M."/>
            <person name="Daum C."/>
            <person name="Ng V."/>
            <person name="Clum A."/>
            <person name="Steindorff A."/>
            <person name="Ohm R."/>
            <person name="Martin F."/>
            <person name="Silar P."/>
            <person name="Natvig D."/>
            <person name="Lalanne C."/>
            <person name="Gautier V."/>
            <person name="Ament-Velasquez S.L."/>
            <person name="Kruys A."/>
            <person name="Hutchinson M.I."/>
            <person name="Powell A.J."/>
            <person name="Barry K."/>
            <person name="Miller A.N."/>
            <person name="Grigoriev I.V."/>
            <person name="Debuchy R."/>
            <person name="Gladieux P."/>
            <person name="Thoren M.H."/>
            <person name="Johannesson H."/>
        </authorList>
    </citation>
    <scope>NUCLEOTIDE SEQUENCE</scope>
    <source>
        <strain evidence="1">SMH2532-1</strain>
    </source>
</reference>
<comment type="caution">
    <text evidence="1">The sequence shown here is derived from an EMBL/GenBank/DDBJ whole genome shotgun (WGS) entry which is preliminary data.</text>
</comment>
<sequence length="164" mass="18294">MSADREALWKTFRTTALDRVLVNTNEGLIGLAPRYTAVGDQIYSILGCTTPLVLRPGASGLFQLIGESYCHGMMAGEAILGPLPAGMRIVTTYEVGKYYECSFLSEDGKRSEVDPRLESLVSKMKSDEELRDATVESFKAMSGQDKLRILERYQDIKFDRLVLE</sequence>
<protein>
    <submittedName>
        <fullName evidence="1">Uncharacterized protein</fullName>
    </submittedName>
</protein>
<accession>A0AA39YJ24</accession>